<reference evidence="1" key="1">
    <citation type="journal article" date="2019" name="Beilstein J. Org. Chem.">
        <title>Nanangenines: drimane sesquiterpenoids as the dominant metabolite cohort of a novel Australian fungus, Aspergillus nanangensis.</title>
        <authorList>
            <person name="Lacey H.J."/>
            <person name="Gilchrist C.L.M."/>
            <person name="Crombie A."/>
            <person name="Kalaitzis J.A."/>
            <person name="Vuong D."/>
            <person name="Rutledge P.J."/>
            <person name="Turner P."/>
            <person name="Pitt J.I."/>
            <person name="Lacey E."/>
            <person name="Chooi Y.H."/>
            <person name="Piggott A.M."/>
        </authorList>
    </citation>
    <scope>NUCLEOTIDE SEQUENCE</scope>
    <source>
        <strain evidence="1">MST-FP2251</strain>
    </source>
</reference>
<gene>
    <name evidence="1" type="ORF">FE257_010765</name>
</gene>
<organism evidence="1 2">
    <name type="scientific">Aspergillus nanangensis</name>
    <dbReference type="NCBI Taxonomy" id="2582783"/>
    <lineage>
        <taxon>Eukaryota</taxon>
        <taxon>Fungi</taxon>
        <taxon>Dikarya</taxon>
        <taxon>Ascomycota</taxon>
        <taxon>Pezizomycotina</taxon>
        <taxon>Eurotiomycetes</taxon>
        <taxon>Eurotiomycetidae</taxon>
        <taxon>Eurotiales</taxon>
        <taxon>Aspergillaceae</taxon>
        <taxon>Aspergillus</taxon>
        <taxon>Aspergillus subgen. Circumdati</taxon>
    </lineage>
</organism>
<protein>
    <submittedName>
        <fullName evidence="1">Uncharacterized protein</fullName>
    </submittedName>
</protein>
<accession>A0AAD4CVW2</accession>
<reference evidence="1" key="2">
    <citation type="submission" date="2020-02" db="EMBL/GenBank/DDBJ databases">
        <authorList>
            <person name="Gilchrist C.L.M."/>
            <person name="Chooi Y.-H."/>
        </authorList>
    </citation>
    <scope>NUCLEOTIDE SEQUENCE</scope>
    <source>
        <strain evidence="1">MST-FP2251</strain>
    </source>
</reference>
<name>A0AAD4CVW2_ASPNN</name>
<sequence>MPLRKLVGLSSHRLPYVFPNLGSELTTTPVRPQKARTAIVSRNLVVASPPLLNSHAAGVPWSTGRTRIDRRMAPVRDRRGVIEFKAPEAREWTREMLPSGGGISL</sequence>
<dbReference type="EMBL" id="VCAU01000007">
    <property type="protein sequence ID" value="KAF9893453.1"/>
    <property type="molecule type" value="Genomic_DNA"/>
</dbReference>
<evidence type="ECO:0000313" key="2">
    <source>
        <dbReference type="Proteomes" id="UP001194746"/>
    </source>
</evidence>
<dbReference type="Proteomes" id="UP001194746">
    <property type="component" value="Unassembled WGS sequence"/>
</dbReference>
<dbReference type="AlphaFoldDB" id="A0AAD4CVW2"/>
<comment type="caution">
    <text evidence="1">The sequence shown here is derived from an EMBL/GenBank/DDBJ whole genome shotgun (WGS) entry which is preliminary data.</text>
</comment>
<keyword evidence="2" id="KW-1185">Reference proteome</keyword>
<proteinExistence type="predicted"/>
<evidence type="ECO:0000313" key="1">
    <source>
        <dbReference type="EMBL" id="KAF9893453.1"/>
    </source>
</evidence>